<dbReference type="RefSeq" id="XP_014483702.1">
    <property type="nucleotide sequence ID" value="XM_014628216.1"/>
</dbReference>
<reference evidence="10" key="1">
    <citation type="submission" date="2025-08" db="UniProtKB">
        <authorList>
            <consortium name="RefSeq"/>
        </authorList>
    </citation>
    <scope>IDENTIFICATION</scope>
</reference>
<evidence type="ECO:0000256" key="7">
    <source>
        <dbReference type="ARBA" id="ARBA00023224"/>
    </source>
</evidence>
<dbReference type="GO" id="GO:0043025">
    <property type="term" value="C:neuronal cell body"/>
    <property type="evidence" value="ECO:0007669"/>
    <property type="project" value="TreeGrafter"/>
</dbReference>
<feature type="transmembrane region" description="Helical" evidence="8">
    <location>
        <begin position="217"/>
        <end position="242"/>
    </location>
</feature>
<sequence>MAPSLSQIMQTAYVRITMCEKAFEQMELSKKYRNMYLYQVYAFSLVVVIFVIFVVLNYDMMIQRDKMPFHVQFIVMFIAHYPIALLYVADISFLHWVRYSKIRFKQLNGLLQRMLTTTPDSPQHKRVLKMKDEWNKSFVSSAQQKENRTKENVDTMRAVKQVHLELIKCIRTANEAYGVQILLSMTVSFVFITALLYNGYKIYWVQITKYEMRREMASIACWTLFYASKVFIINHMCALASLEIRDFTLQLIQNPLIFTACGFFTLDHTFIHGVIGSITTYLVILIQVGDIASETPENDTMSYNATNFTSANDIL</sequence>
<comment type="similarity">
    <text evidence="8">Belongs to the insect chemoreceptor superfamily. Gustatory receptor (GR) family.</text>
</comment>
<dbReference type="Proteomes" id="UP000515204">
    <property type="component" value="Unplaced"/>
</dbReference>
<dbReference type="PANTHER" id="PTHR21143:SF133">
    <property type="entry name" value="GUSTATORY AND PHEROMONE RECEPTOR 32A-RELATED"/>
    <property type="match status" value="1"/>
</dbReference>
<evidence type="ECO:0000256" key="2">
    <source>
        <dbReference type="ARBA" id="ARBA00022475"/>
    </source>
</evidence>
<dbReference type="GO" id="GO:0008049">
    <property type="term" value="P:male courtship behavior"/>
    <property type="evidence" value="ECO:0007669"/>
    <property type="project" value="TreeGrafter"/>
</dbReference>
<dbReference type="GO" id="GO:0005886">
    <property type="term" value="C:plasma membrane"/>
    <property type="evidence" value="ECO:0007669"/>
    <property type="project" value="UniProtKB-SubCell"/>
</dbReference>
<comment type="function">
    <text evidence="8">Gustatory receptor which mediates acceptance or avoidance behavior, depending on its substrates.</text>
</comment>
<evidence type="ECO:0000256" key="8">
    <source>
        <dbReference type="RuleBase" id="RU363108"/>
    </source>
</evidence>
<evidence type="ECO:0000313" key="9">
    <source>
        <dbReference type="Proteomes" id="UP000515204"/>
    </source>
</evidence>
<dbReference type="PANTHER" id="PTHR21143">
    <property type="entry name" value="INVERTEBRATE GUSTATORY RECEPTOR"/>
    <property type="match status" value="1"/>
</dbReference>
<feature type="transmembrane region" description="Helical" evidence="8">
    <location>
        <begin position="36"/>
        <end position="58"/>
    </location>
</feature>
<keyword evidence="9" id="KW-1185">Reference proteome</keyword>
<keyword evidence="7 8" id="KW-0807">Transducer</keyword>
<keyword evidence="4 8" id="KW-1133">Transmembrane helix</keyword>
<comment type="caution">
    <text evidence="8">Lacks conserved residue(s) required for the propagation of feature annotation.</text>
</comment>
<keyword evidence="3 8" id="KW-0812">Transmembrane</keyword>
<dbReference type="AlphaFoldDB" id="A0A6P3Y058"/>
<gene>
    <name evidence="10" type="primary">LOC106749101</name>
</gene>
<feature type="transmembrane region" description="Helical" evidence="8">
    <location>
        <begin position="70"/>
        <end position="97"/>
    </location>
</feature>
<comment type="subcellular location">
    <subcellularLocation>
        <location evidence="1 8">Cell membrane</location>
        <topology evidence="1 8">Multi-pass membrane protein</topology>
    </subcellularLocation>
</comment>
<evidence type="ECO:0000256" key="6">
    <source>
        <dbReference type="ARBA" id="ARBA00023170"/>
    </source>
</evidence>
<evidence type="ECO:0000256" key="3">
    <source>
        <dbReference type="ARBA" id="ARBA00022692"/>
    </source>
</evidence>
<dbReference type="GO" id="GO:0030424">
    <property type="term" value="C:axon"/>
    <property type="evidence" value="ECO:0007669"/>
    <property type="project" value="TreeGrafter"/>
</dbReference>
<accession>A0A6P3Y058</accession>
<dbReference type="GO" id="GO:0007635">
    <property type="term" value="P:chemosensory behavior"/>
    <property type="evidence" value="ECO:0007669"/>
    <property type="project" value="TreeGrafter"/>
</dbReference>
<organism evidence="9 10">
    <name type="scientific">Dinoponera quadriceps</name>
    <name type="common">South American ant</name>
    <dbReference type="NCBI Taxonomy" id="609295"/>
    <lineage>
        <taxon>Eukaryota</taxon>
        <taxon>Metazoa</taxon>
        <taxon>Ecdysozoa</taxon>
        <taxon>Arthropoda</taxon>
        <taxon>Hexapoda</taxon>
        <taxon>Insecta</taxon>
        <taxon>Pterygota</taxon>
        <taxon>Neoptera</taxon>
        <taxon>Endopterygota</taxon>
        <taxon>Hymenoptera</taxon>
        <taxon>Apocrita</taxon>
        <taxon>Aculeata</taxon>
        <taxon>Formicoidea</taxon>
        <taxon>Formicidae</taxon>
        <taxon>Ponerinae</taxon>
        <taxon>Ponerini</taxon>
        <taxon>Dinoponera</taxon>
    </lineage>
</organism>
<evidence type="ECO:0000256" key="5">
    <source>
        <dbReference type="ARBA" id="ARBA00023136"/>
    </source>
</evidence>
<evidence type="ECO:0000313" key="10">
    <source>
        <dbReference type="RefSeq" id="XP_014483702.1"/>
    </source>
</evidence>
<protein>
    <recommendedName>
        <fullName evidence="8">Gustatory receptor</fullName>
    </recommendedName>
</protein>
<evidence type="ECO:0000256" key="4">
    <source>
        <dbReference type="ARBA" id="ARBA00022989"/>
    </source>
</evidence>
<keyword evidence="6 8" id="KW-0675">Receptor</keyword>
<proteinExistence type="inferred from homology"/>
<keyword evidence="5 8" id="KW-0472">Membrane</keyword>
<dbReference type="GO" id="GO:0007165">
    <property type="term" value="P:signal transduction"/>
    <property type="evidence" value="ECO:0007669"/>
    <property type="project" value="UniProtKB-KW"/>
</dbReference>
<dbReference type="Pfam" id="PF08395">
    <property type="entry name" value="7tm_7"/>
    <property type="match status" value="1"/>
</dbReference>
<evidence type="ECO:0000256" key="1">
    <source>
        <dbReference type="ARBA" id="ARBA00004651"/>
    </source>
</evidence>
<dbReference type="KEGG" id="dqu:106749101"/>
<dbReference type="OrthoDB" id="6366728at2759"/>
<dbReference type="GeneID" id="106749101"/>
<dbReference type="GO" id="GO:0030425">
    <property type="term" value="C:dendrite"/>
    <property type="evidence" value="ECO:0007669"/>
    <property type="project" value="TreeGrafter"/>
</dbReference>
<name>A0A6P3Y058_DINQU</name>
<dbReference type="InterPro" id="IPR013604">
    <property type="entry name" value="7TM_chemorcpt"/>
</dbReference>
<feature type="transmembrane region" description="Helical" evidence="8">
    <location>
        <begin position="176"/>
        <end position="197"/>
    </location>
</feature>
<keyword evidence="2 8" id="KW-1003">Cell membrane</keyword>
<dbReference type="GO" id="GO:0050909">
    <property type="term" value="P:sensory perception of taste"/>
    <property type="evidence" value="ECO:0007669"/>
    <property type="project" value="InterPro"/>
</dbReference>